<keyword evidence="3" id="KW-1185">Reference proteome</keyword>
<dbReference type="AlphaFoldDB" id="A0A1B0DBF6"/>
<protein>
    <submittedName>
        <fullName evidence="2">Uncharacterized protein</fullName>
    </submittedName>
</protein>
<feature type="compositionally biased region" description="Basic and acidic residues" evidence="1">
    <location>
        <begin position="603"/>
        <end position="614"/>
    </location>
</feature>
<evidence type="ECO:0000313" key="3">
    <source>
        <dbReference type="Proteomes" id="UP000092462"/>
    </source>
</evidence>
<name>A0A1B0DBF6_PHLPP</name>
<evidence type="ECO:0000256" key="1">
    <source>
        <dbReference type="SAM" id="MobiDB-lite"/>
    </source>
</evidence>
<feature type="region of interest" description="Disordered" evidence="1">
    <location>
        <begin position="602"/>
        <end position="627"/>
    </location>
</feature>
<dbReference type="VEuPathDB" id="VectorBase:PPAI005145"/>
<feature type="compositionally biased region" description="Polar residues" evidence="1">
    <location>
        <begin position="615"/>
        <end position="627"/>
    </location>
</feature>
<dbReference type="VEuPathDB" id="VectorBase:PPAPM1_005708"/>
<organism evidence="2 3">
    <name type="scientific">Phlebotomus papatasi</name>
    <name type="common">Sandfly</name>
    <dbReference type="NCBI Taxonomy" id="29031"/>
    <lineage>
        <taxon>Eukaryota</taxon>
        <taxon>Metazoa</taxon>
        <taxon>Ecdysozoa</taxon>
        <taxon>Arthropoda</taxon>
        <taxon>Hexapoda</taxon>
        <taxon>Insecta</taxon>
        <taxon>Pterygota</taxon>
        <taxon>Neoptera</taxon>
        <taxon>Endopterygota</taxon>
        <taxon>Diptera</taxon>
        <taxon>Nematocera</taxon>
        <taxon>Psychodoidea</taxon>
        <taxon>Psychodidae</taxon>
        <taxon>Phlebotomus</taxon>
        <taxon>Phlebotomus</taxon>
    </lineage>
</organism>
<accession>A0A1B0DBF6</accession>
<evidence type="ECO:0000313" key="2">
    <source>
        <dbReference type="EnsemblMetazoa" id="PPAI005145-PA"/>
    </source>
</evidence>
<dbReference type="Proteomes" id="UP000092462">
    <property type="component" value="Unassembled WGS sequence"/>
</dbReference>
<sequence length="885" mass="96553">MEYLDEAGHGMVDFTVSNVPEMAALSIAESPTGEKGDAQASTSTSEMESILVPRPQEARSVPVPLMQTRIPRVVKEEQPETLAVIDLTEDELREKPMTWLQNLARKARDAQEVAIGRSSSPREMDVICLSDSDEADEPEAVVGVQEEVEGEGEGEEEESVDNETQVNLTENMMQWSEGANSESTSSVMAKNREMLDSITSNLDEVPVHQKLPTTTMVQMVEKGQLSVGGLSGKSAIKFGVRDDLVGSSPRKVTTVGTENVAESQGMCQQQQQSQQQVAAVQEGPAIVSGESVEEDSQNSVENYNIFNEIRMMERGGENFEAPPPQSAIFQDNANYFCEEDFTGLHRTSLSADPKVLERQRRRQSTEQTENVVFSFQRRPLATNEEDAEVISSSGSSMVGTTDRVLFSMAKPAQLPMEESLNNIVRDIMADFSDVDDVLPDEEDGSMDDEPDIESPSMETIEKADLVEFMEICERRNQSPEHLKSILDRSTPQEKSAKVKKKVKFGTTEYHEVDDYPRQRDFFGGMSPRKAILKSSLKKTMLSTGKCSSGSGSGSGSVQKRLPVKETTKSPSNIMVKMTYVSPEMLQNQQQTTTVKGVAASVDSDVRSTDSETGTKQKPITSSFSPNSILDNVSSSSGGNVSCSHLFVDESAATAAAAASVASVALAAQQQIASVVDGSSSSVASLREEEEMLLNSFGGNRVQIENFPPQADSTTNIRNFCDDPTESALPLKKRRSISTPDEFIQMPPLPQHKTMAICYPATKMVSILELMPRGVEARRMFKTPAELKQITPVSVQTINLAPQPATSSIAGGLTGPTGTLQTFNIIPQSSIPGQEITPLPPFNFIQPSGRIQQIHHPSEMQTYITPNFSQNQGFTYSLQQAATPTS</sequence>
<reference evidence="2" key="1">
    <citation type="submission" date="2022-08" db="UniProtKB">
        <authorList>
            <consortium name="EnsemblMetazoa"/>
        </authorList>
    </citation>
    <scope>IDENTIFICATION</scope>
    <source>
        <strain evidence="2">Israel</strain>
    </source>
</reference>
<feature type="region of interest" description="Disordered" evidence="1">
    <location>
        <begin position="27"/>
        <end position="59"/>
    </location>
</feature>
<proteinExistence type="predicted"/>
<dbReference type="EMBL" id="AJVK01029942">
    <property type="status" value="NOT_ANNOTATED_CDS"/>
    <property type="molecule type" value="Genomic_DNA"/>
</dbReference>
<dbReference type="EnsemblMetazoa" id="PPAI005145-RA">
    <property type="protein sequence ID" value="PPAI005145-PA"/>
    <property type="gene ID" value="PPAI005145"/>
</dbReference>